<gene>
    <name evidence="4" type="ORF">SAMN02745751_00451</name>
</gene>
<dbReference type="InterPro" id="IPR036264">
    <property type="entry name" value="Bact_exopeptidase_dim_dom"/>
</dbReference>
<organism evidence="4 5">
    <name type="scientific">Dethiosulfatibacter aminovorans DSM 17477</name>
    <dbReference type="NCBI Taxonomy" id="1121476"/>
    <lineage>
        <taxon>Bacteria</taxon>
        <taxon>Bacillati</taxon>
        <taxon>Bacillota</taxon>
        <taxon>Tissierellia</taxon>
        <taxon>Dethiosulfatibacter</taxon>
    </lineage>
</organism>
<dbReference type="Pfam" id="PF01546">
    <property type="entry name" value="Peptidase_M20"/>
    <property type="match status" value="1"/>
</dbReference>
<dbReference type="InterPro" id="IPR017439">
    <property type="entry name" value="Amidohydrolase"/>
</dbReference>
<dbReference type="GO" id="GO:0019877">
    <property type="term" value="P:diaminopimelate biosynthetic process"/>
    <property type="evidence" value="ECO:0007669"/>
    <property type="project" value="UniProtKB-ARBA"/>
</dbReference>
<evidence type="ECO:0000256" key="1">
    <source>
        <dbReference type="ARBA" id="ARBA00022801"/>
    </source>
</evidence>
<dbReference type="SUPFAM" id="SSF53187">
    <property type="entry name" value="Zn-dependent exopeptidases"/>
    <property type="match status" value="1"/>
</dbReference>
<dbReference type="GO" id="GO:0050118">
    <property type="term" value="F:N-acetyldiaminopimelate deacetylase activity"/>
    <property type="evidence" value="ECO:0007669"/>
    <property type="project" value="UniProtKB-ARBA"/>
</dbReference>
<dbReference type="Gene3D" id="3.30.70.360">
    <property type="match status" value="1"/>
</dbReference>
<keyword evidence="1 4" id="KW-0378">Hydrolase</keyword>
<dbReference type="PANTHER" id="PTHR11014">
    <property type="entry name" value="PEPTIDASE M20 FAMILY MEMBER"/>
    <property type="match status" value="1"/>
</dbReference>
<comment type="cofactor">
    <cofactor evidence="2">
        <name>Mn(2+)</name>
        <dbReference type="ChEBI" id="CHEBI:29035"/>
    </cofactor>
    <text evidence="2">The Mn(2+) ion enhances activity.</text>
</comment>
<proteinExistence type="predicted"/>
<keyword evidence="2" id="KW-0479">Metal-binding</keyword>
<dbReference type="PANTHER" id="PTHR11014:SF63">
    <property type="entry name" value="METALLOPEPTIDASE, PUTATIVE (AFU_ORTHOLOGUE AFUA_6G09600)-RELATED"/>
    <property type="match status" value="1"/>
</dbReference>
<dbReference type="NCBIfam" id="TIGR01891">
    <property type="entry name" value="amidohydrolases"/>
    <property type="match status" value="1"/>
</dbReference>
<feature type="domain" description="Peptidase M20 dimerisation" evidence="3">
    <location>
        <begin position="185"/>
        <end position="274"/>
    </location>
</feature>
<dbReference type="STRING" id="1121476.SAMN02745751_00451"/>
<dbReference type="FunFam" id="3.30.70.360:FF:000001">
    <property type="entry name" value="N-acetyldiaminopimelate deacetylase"/>
    <property type="match status" value="1"/>
</dbReference>
<dbReference type="EMBL" id="FQZL01000005">
    <property type="protein sequence ID" value="SHI51516.1"/>
    <property type="molecule type" value="Genomic_DNA"/>
</dbReference>
<dbReference type="Pfam" id="PF07687">
    <property type="entry name" value="M20_dimer"/>
    <property type="match status" value="1"/>
</dbReference>
<feature type="binding site" evidence="2">
    <location>
        <position position="159"/>
    </location>
    <ligand>
        <name>Mn(2+)</name>
        <dbReference type="ChEBI" id="CHEBI:29035"/>
        <label>2</label>
    </ligand>
</feature>
<reference evidence="4 5" key="1">
    <citation type="submission" date="2016-11" db="EMBL/GenBank/DDBJ databases">
        <authorList>
            <person name="Jaros S."/>
            <person name="Januszkiewicz K."/>
            <person name="Wedrychowicz H."/>
        </authorList>
    </citation>
    <scope>NUCLEOTIDE SEQUENCE [LARGE SCALE GENOMIC DNA]</scope>
    <source>
        <strain evidence="4 5">DSM 17477</strain>
    </source>
</reference>
<name>A0A1M6BS34_9FIRM</name>
<dbReference type="RefSeq" id="WP_094762651.1">
    <property type="nucleotide sequence ID" value="NZ_FQZL01000005.1"/>
</dbReference>
<feature type="binding site" evidence="2">
    <location>
        <position position="99"/>
    </location>
    <ligand>
        <name>Mn(2+)</name>
        <dbReference type="ChEBI" id="CHEBI:29035"/>
        <label>2</label>
    </ligand>
</feature>
<dbReference type="InterPro" id="IPR002933">
    <property type="entry name" value="Peptidase_M20"/>
</dbReference>
<evidence type="ECO:0000256" key="2">
    <source>
        <dbReference type="PIRSR" id="PIRSR005962-1"/>
    </source>
</evidence>
<sequence>MNSETYRKQREYVIRMRREFHENPETSWNETRTQKRIIEELEGIGLHCEKCAGTGVVATIKGEKPGRTVALRADIDALEIGEASDVEYRSKKQGLMHACGHDGHAAMLLGAARALVESRDELKGNVRLLFQPAEETLRGAKKMIEDGALDGVDAIMGQHLWNNIPAGKVNVESGPRMASGDPVIIDFYGKGGHGSLPNETVDPVVMASSFIMNSNAMLSREKYPMEPMVLTFGEVKCGTRFNIIPDEAHLEGSLRCFSQESRESAWNRIREYAECTASMFGGRAEVNIPKGTPATINDEVIAMEARKVAEKVAGSDNIMNLEKTTGSEDMAYYLDEIPGAMVFVGSGFEDRETFPHHHPRFDINEDALEIGTGMYYHFAIDYLNSN</sequence>
<dbReference type="InterPro" id="IPR011650">
    <property type="entry name" value="Peptidase_M20_dimer"/>
</dbReference>
<dbReference type="Proteomes" id="UP000184052">
    <property type="component" value="Unassembled WGS sequence"/>
</dbReference>
<keyword evidence="5" id="KW-1185">Reference proteome</keyword>
<feature type="binding site" evidence="2">
    <location>
        <position position="357"/>
    </location>
    <ligand>
        <name>Mn(2+)</name>
        <dbReference type="ChEBI" id="CHEBI:29035"/>
        <label>2</label>
    </ligand>
</feature>
<dbReference type="PIRSF" id="PIRSF005962">
    <property type="entry name" value="Pept_M20D_amidohydro"/>
    <property type="match status" value="1"/>
</dbReference>
<feature type="binding site" evidence="2">
    <location>
        <position position="101"/>
    </location>
    <ligand>
        <name>Mn(2+)</name>
        <dbReference type="ChEBI" id="CHEBI:29035"/>
        <label>2</label>
    </ligand>
</feature>
<dbReference type="Gene3D" id="3.40.630.10">
    <property type="entry name" value="Zn peptidases"/>
    <property type="match status" value="1"/>
</dbReference>
<dbReference type="GO" id="GO:0046872">
    <property type="term" value="F:metal ion binding"/>
    <property type="evidence" value="ECO:0007669"/>
    <property type="project" value="UniProtKB-KW"/>
</dbReference>
<feature type="binding site" evidence="2">
    <location>
        <position position="135"/>
    </location>
    <ligand>
        <name>Mn(2+)</name>
        <dbReference type="ChEBI" id="CHEBI:29035"/>
        <label>2</label>
    </ligand>
</feature>
<evidence type="ECO:0000313" key="4">
    <source>
        <dbReference type="EMBL" id="SHI51516.1"/>
    </source>
</evidence>
<dbReference type="AlphaFoldDB" id="A0A1M6BS34"/>
<keyword evidence="2" id="KW-0464">Manganese</keyword>
<dbReference type="OrthoDB" id="9776731at2"/>
<dbReference type="SUPFAM" id="SSF55031">
    <property type="entry name" value="Bacterial exopeptidase dimerisation domain"/>
    <property type="match status" value="1"/>
</dbReference>
<evidence type="ECO:0000259" key="3">
    <source>
        <dbReference type="Pfam" id="PF07687"/>
    </source>
</evidence>
<protein>
    <submittedName>
        <fullName evidence="4">Amidohydrolase</fullName>
    </submittedName>
</protein>
<accession>A0A1M6BS34</accession>
<evidence type="ECO:0000313" key="5">
    <source>
        <dbReference type="Proteomes" id="UP000184052"/>
    </source>
</evidence>